<dbReference type="KEGG" id="cmos:111442876"/>
<organism evidence="2 3">
    <name type="scientific">Cucurbita moschata</name>
    <name type="common">Winter crookneck squash</name>
    <name type="synonym">Cucurbita pepo var. moschata</name>
    <dbReference type="NCBI Taxonomy" id="3662"/>
    <lineage>
        <taxon>Eukaryota</taxon>
        <taxon>Viridiplantae</taxon>
        <taxon>Streptophyta</taxon>
        <taxon>Embryophyta</taxon>
        <taxon>Tracheophyta</taxon>
        <taxon>Spermatophyta</taxon>
        <taxon>Magnoliopsida</taxon>
        <taxon>eudicotyledons</taxon>
        <taxon>Gunneridae</taxon>
        <taxon>Pentapetalae</taxon>
        <taxon>rosids</taxon>
        <taxon>fabids</taxon>
        <taxon>Cucurbitales</taxon>
        <taxon>Cucurbitaceae</taxon>
        <taxon>Cucurbiteae</taxon>
        <taxon>Cucurbita</taxon>
    </lineage>
</organism>
<evidence type="ECO:0000313" key="2">
    <source>
        <dbReference type="Proteomes" id="UP000504609"/>
    </source>
</evidence>
<dbReference type="RefSeq" id="XP_022936201.1">
    <property type="nucleotide sequence ID" value="XM_023080433.1"/>
</dbReference>
<proteinExistence type="predicted"/>
<dbReference type="PANTHER" id="PTHR33133:SF51">
    <property type="entry name" value="THH1_TOM1_TOM3 DOMAIN-CONTAINING PROTEIN"/>
    <property type="match status" value="1"/>
</dbReference>
<feature type="transmembrane region" description="Helical" evidence="1">
    <location>
        <begin position="70"/>
        <end position="93"/>
    </location>
</feature>
<feature type="transmembrane region" description="Helical" evidence="1">
    <location>
        <begin position="37"/>
        <end position="64"/>
    </location>
</feature>
<feature type="transmembrane region" description="Helical" evidence="1">
    <location>
        <begin position="118"/>
        <end position="139"/>
    </location>
</feature>
<keyword evidence="1" id="KW-0472">Membrane</keyword>
<feature type="transmembrane region" description="Helical" evidence="1">
    <location>
        <begin position="202"/>
        <end position="223"/>
    </location>
</feature>
<reference evidence="3" key="1">
    <citation type="submission" date="2025-08" db="UniProtKB">
        <authorList>
            <consortium name="RefSeq"/>
        </authorList>
    </citation>
    <scope>IDENTIFICATION</scope>
    <source>
        <tissue evidence="3">Young leaves</tissue>
    </source>
</reference>
<evidence type="ECO:0000313" key="3">
    <source>
        <dbReference type="RefSeq" id="XP_022936201.1"/>
    </source>
</evidence>
<dbReference type="GeneID" id="111442876"/>
<feature type="transmembrane region" description="Helical" evidence="1">
    <location>
        <begin position="229"/>
        <end position="249"/>
    </location>
</feature>
<dbReference type="PANTHER" id="PTHR33133">
    <property type="entry name" value="OS08G0107100 PROTEIN-RELATED"/>
    <property type="match status" value="1"/>
</dbReference>
<dbReference type="Proteomes" id="UP000504609">
    <property type="component" value="Unplaced"/>
</dbReference>
<accession>A0A6J1F6U9</accession>
<gene>
    <name evidence="3" type="primary">LOC111442876</name>
</gene>
<name>A0A6J1F6U9_CUCMO</name>
<feature type="transmembrane region" description="Helical" evidence="1">
    <location>
        <begin position="145"/>
        <end position="164"/>
    </location>
</feature>
<keyword evidence="2" id="KW-1185">Reference proteome</keyword>
<keyword evidence="1" id="KW-0812">Transmembrane</keyword>
<dbReference type="AlphaFoldDB" id="A0A6J1F6U9"/>
<sequence length="304" mass="34228">MDSNLQKLQSLGVFGIIIETIKLIYQWRKIFTQITLLFILPSYLITFTNFALILFASQTIYFLVFNLVSIIITTVLTVIATATVVYTVACVYAKRDISFKHVIGVVPNVWKPVLGTSLCYYATLFALNFVGSLVVFLIVVSNKNLVVILFIFLIMFFMGTFYLISIWKLSDVVAVLEGLCGLKAMAKSKGLVKGKVRMVKKLVMALGLPVGVVQYVFFCLVVQPTCIGMVGKGVLVIIWILSFSVFFLVTQVAKTVLYFVCKLDHDEIVDKLALSDHLRVHLLENYNDMLKVDDHVRIEKLQVV</sequence>
<keyword evidence="1" id="KW-1133">Transmembrane helix</keyword>
<evidence type="ECO:0000256" key="1">
    <source>
        <dbReference type="SAM" id="Phobius"/>
    </source>
</evidence>
<protein>
    <submittedName>
        <fullName evidence="3">Uncharacterized protein LOC111442876</fullName>
    </submittedName>
</protein>